<feature type="domain" description="Phasin" evidence="2">
    <location>
        <begin position="39"/>
        <end position="134"/>
    </location>
</feature>
<evidence type="ECO:0000313" key="4">
    <source>
        <dbReference type="Proteomes" id="UP001149009"/>
    </source>
</evidence>
<protein>
    <submittedName>
        <fullName evidence="3">Phasin family protein</fullName>
    </submittedName>
</protein>
<dbReference type="Pfam" id="PF09361">
    <property type="entry name" value="Phasin_2"/>
    <property type="match status" value="1"/>
</dbReference>
<dbReference type="EMBL" id="JAODNV010000007">
    <property type="protein sequence ID" value="MCT8989910.1"/>
    <property type="molecule type" value="Genomic_DNA"/>
</dbReference>
<evidence type="ECO:0000259" key="2">
    <source>
        <dbReference type="Pfam" id="PF09361"/>
    </source>
</evidence>
<dbReference type="InterPro" id="IPR018968">
    <property type="entry name" value="Phasin"/>
</dbReference>
<sequence>MSKTSNKTSEAFPGFDHSKTTEQLRFFAERTARQTEEAYERMKAGAEAFEASLEVAKEAGDELILKSIAAMRAGAEANISQFEALANARTFSEVIEIQGAYMRKQTELALDQAREFQAISQKVIAELARPVREAFDKGATQAAA</sequence>
<proteinExistence type="predicted"/>
<name>A0A9X2X915_9HYPH</name>
<comment type="caution">
    <text evidence="3">The sequence shown here is derived from an EMBL/GenBank/DDBJ whole genome shotgun (WGS) entry which is preliminary data.</text>
</comment>
<accession>A0A9X2X915</accession>
<organism evidence="3 4">
    <name type="scientific">Chelativorans petroleitrophicus</name>
    <dbReference type="NCBI Taxonomy" id="2975484"/>
    <lineage>
        <taxon>Bacteria</taxon>
        <taxon>Pseudomonadati</taxon>
        <taxon>Pseudomonadota</taxon>
        <taxon>Alphaproteobacteria</taxon>
        <taxon>Hyphomicrobiales</taxon>
        <taxon>Phyllobacteriaceae</taxon>
        <taxon>Chelativorans</taxon>
    </lineage>
</organism>
<reference evidence="3" key="1">
    <citation type="submission" date="2022-08" db="EMBL/GenBank/DDBJ databases">
        <title>Chelativorans sichuanense sp. nov., a paraffin oil-degrading bacterium isolated from a mixture of oil-based drill cuttings and paddy soil.</title>
        <authorList>
            <person name="Yu J."/>
            <person name="Liu H."/>
            <person name="Chen Q."/>
        </authorList>
    </citation>
    <scope>NUCLEOTIDE SEQUENCE</scope>
    <source>
        <strain evidence="3">SCAU 2101</strain>
    </source>
</reference>
<gene>
    <name evidence="3" type="ORF">NYR54_06330</name>
</gene>
<dbReference type="RefSeq" id="WP_261514769.1">
    <property type="nucleotide sequence ID" value="NZ_JAODNV010000007.1"/>
</dbReference>
<keyword evidence="4" id="KW-1185">Reference proteome</keyword>
<dbReference type="AlphaFoldDB" id="A0A9X2X915"/>
<feature type="region of interest" description="Disordered" evidence="1">
    <location>
        <begin position="1"/>
        <end position="20"/>
    </location>
</feature>
<dbReference type="Proteomes" id="UP001149009">
    <property type="component" value="Unassembled WGS sequence"/>
</dbReference>
<evidence type="ECO:0000313" key="3">
    <source>
        <dbReference type="EMBL" id="MCT8989910.1"/>
    </source>
</evidence>
<evidence type="ECO:0000256" key="1">
    <source>
        <dbReference type="SAM" id="MobiDB-lite"/>
    </source>
</evidence>